<evidence type="ECO:0000313" key="1">
    <source>
        <dbReference type="EMBL" id="ALH82010.1"/>
    </source>
</evidence>
<dbReference type="RefSeq" id="WP_054589134.1">
    <property type="nucleotide sequence ID" value="NZ_CP012700.1"/>
</dbReference>
<protein>
    <recommendedName>
        <fullName evidence="3">Endonuclease</fullName>
    </recommendedName>
</protein>
<dbReference type="SUPFAM" id="SSF56219">
    <property type="entry name" value="DNase I-like"/>
    <property type="match status" value="1"/>
</dbReference>
<proteinExistence type="predicted"/>
<sequence length="379" mass="40980">MDWPRRRIARWLAIAAVALLGLTVAVWAVLPNGKLARVERRADCYEPARQPPVETLADGRKAVRLSVLLWNVEGLPWPIRSGRDPKLARIADWIAKRRAAGLGPDILILHKAFIPAASRIGGVADYRSILPGPAVDRPRHMPIPIPPAGHAEGGRWWKGEGIGKWLDSGLYIATDLPFLEGTRERPLPAYASDAFYADSCAGYDCLSNKGGMIVHLAVPGAPAPLTIFNTHRNSREPSGVSIARAEAAHAMQTRENDALLHALGGDGAMIAAGDFNNYRAGDRIGRFANDPAFRLAAKGSGLRARAAPMTDAKAWIDAYDLLGFRSSDALRIEPLAVATLFDGKNGPRLSDHDAQYIVFRLSWRGNALALPVAVPRCAA</sequence>
<dbReference type="PATRIC" id="fig|33050.5.peg.3547"/>
<gene>
    <name evidence="1" type="ORF">AN936_17110</name>
</gene>
<dbReference type="EMBL" id="CP012700">
    <property type="protein sequence ID" value="ALH82010.1"/>
    <property type="molecule type" value="Genomic_DNA"/>
</dbReference>
<reference evidence="1 2" key="1">
    <citation type="journal article" date="2015" name="Genome Announc.">
        <title>Complete Genome Sequence of Polypropylene Glycol- and Polyethylene Glycol-Degrading Sphingopyxis macrogoltabida Strain EY-1.</title>
        <authorList>
            <person name="Ohtsubo Y."/>
            <person name="Nagata Y."/>
            <person name="Numata M."/>
            <person name="Tsuchikane K."/>
            <person name="Hosoyama A."/>
            <person name="Yamazoe A."/>
            <person name="Tsuda M."/>
            <person name="Fujita N."/>
            <person name="Kawai F."/>
        </authorList>
    </citation>
    <scope>NUCLEOTIDE SEQUENCE [LARGE SCALE GENOMIC DNA]</scope>
    <source>
        <strain evidence="1 2">EY-1</strain>
    </source>
</reference>
<dbReference type="OrthoDB" id="7181414at2"/>
<dbReference type="KEGG" id="smag:AN936_17110"/>
<dbReference type="Proteomes" id="UP000058074">
    <property type="component" value="Chromosome"/>
</dbReference>
<dbReference type="AlphaFoldDB" id="A0A0N9V131"/>
<dbReference type="InterPro" id="IPR036691">
    <property type="entry name" value="Endo/exonu/phosph_ase_sf"/>
</dbReference>
<organism evidence="1 2">
    <name type="scientific">Sphingopyxis macrogoltabida</name>
    <name type="common">Sphingomonas macrogoltabidus</name>
    <dbReference type="NCBI Taxonomy" id="33050"/>
    <lineage>
        <taxon>Bacteria</taxon>
        <taxon>Pseudomonadati</taxon>
        <taxon>Pseudomonadota</taxon>
        <taxon>Alphaproteobacteria</taxon>
        <taxon>Sphingomonadales</taxon>
        <taxon>Sphingomonadaceae</taxon>
        <taxon>Sphingopyxis</taxon>
    </lineage>
</organism>
<accession>A0A0N9V131</accession>
<dbReference type="Gene3D" id="3.60.10.10">
    <property type="entry name" value="Endonuclease/exonuclease/phosphatase"/>
    <property type="match status" value="1"/>
</dbReference>
<evidence type="ECO:0008006" key="3">
    <source>
        <dbReference type="Google" id="ProtNLM"/>
    </source>
</evidence>
<evidence type="ECO:0000313" key="2">
    <source>
        <dbReference type="Proteomes" id="UP000058074"/>
    </source>
</evidence>
<name>A0A0N9V131_SPHMC</name>